<protein>
    <submittedName>
        <fullName evidence="1">Uncharacterized protein</fullName>
    </submittedName>
</protein>
<evidence type="ECO:0000313" key="1">
    <source>
        <dbReference type="EMBL" id="PRP87875.1"/>
    </source>
</evidence>
<gene>
    <name evidence="1" type="ORF">PROFUN_02612</name>
</gene>
<comment type="caution">
    <text evidence="1">The sequence shown here is derived from an EMBL/GenBank/DDBJ whole genome shotgun (WGS) entry which is preliminary data.</text>
</comment>
<proteinExistence type="predicted"/>
<reference evidence="1 2" key="1">
    <citation type="journal article" date="2018" name="Genome Biol. Evol.">
        <title>Multiple Roots of Fruiting Body Formation in Amoebozoa.</title>
        <authorList>
            <person name="Hillmann F."/>
            <person name="Forbes G."/>
            <person name="Novohradska S."/>
            <person name="Ferling I."/>
            <person name="Riege K."/>
            <person name="Groth M."/>
            <person name="Westermann M."/>
            <person name="Marz M."/>
            <person name="Spaller T."/>
            <person name="Winckler T."/>
            <person name="Schaap P."/>
            <person name="Glockner G."/>
        </authorList>
    </citation>
    <scope>NUCLEOTIDE SEQUENCE [LARGE SCALE GENOMIC DNA]</scope>
    <source>
        <strain evidence="1 2">Jena</strain>
    </source>
</reference>
<sequence>MNLHVKIKRTLIDERDLYIHQWEEVHLTASDMGSIADVMEGNIVRHYVGGHVRECFQEGADYGRIDYDIEFTPIQMLRPDEDGSYTVYVVPDPPIVFKMVRLSDEEIRPRLEGYDQEEVEGWGSWDTPKKRRT</sequence>
<name>A0A2P6NV79_9EUKA</name>
<accession>A0A2P6NV79</accession>
<keyword evidence="2" id="KW-1185">Reference proteome</keyword>
<evidence type="ECO:0000313" key="2">
    <source>
        <dbReference type="Proteomes" id="UP000241769"/>
    </source>
</evidence>
<dbReference type="InParanoid" id="A0A2P6NV79"/>
<dbReference type="Proteomes" id="UP000241769">
    <property type="component" value="Unassembled WGS sequence"/>
</dbReference>
<organism evidence="1 2">
    <name type="scientific">Planoprotostelium fungivorum</name>
    <dbReference type="NCBI Taxonomy" id="1890364"/>
    <lineage>
        <taxon>Eukaryota</taxon>
        <taxon>Amoebozoa</taxon>
        <taxon>Evosea</taxon>
        <taxon>Variosea</taxon>
        <taxon>Cavosteliida</taxon>
        <taxon>Cavosteliaceae</taxon>
        <taxon>Planoprotostelium</taxon>
    </lineage>
</organism>
<dbReference type="AlphaFoldDB" id="A0A2P6NV79"/>
<dbReference type="EMBL" id="MDYQ01000016">
    <property type="protein sequence ID" value="PRP87875.1"/>
    <property type="molecule type" value="Genomic_DNA"/>
</dbReference>